<evidence type="ECO:0000256" key="1">
    <source>
        <dbReference type="ARBA" id="ARBA00006129"/>
    </source>
</evidence>
<dbReference type="Pfam" id="PF16861">
    <property type="entry name" value="Carbam_trans_C"/>
    <property type="match status" value="1"/>
</dbReference>
<evidence type="ECO:0000259" key="2">
    <source>
        <dbReference type="Pfam" id="PF02543"/>
    </source>
</evidence>
<dbReference type="InterPro" id="IPR031730">
    <property type="entry name" value="Carbam_trans_C"/>
</dbReference>
<dbReference type="RefSeq" id="WP_123353033.1">
    <property type="nucleotide sequence ID" value="NZ_RJVK01000004.1"/>
</dbReference>
<dbReference type="InterPro" id="IPR043129">
    <property type="entry name" value="ATPase_NBD"/>
</dbReference>
<proteinExistence type="inferred from homology"/>
<gene>
    <name evidence="4" type="ORF">EDC58_1657</name>
</gene>
<comment type="caution">
    <text evidence="4">The sequence shown here is derived from an EMBL/GenBank/DDBJ whole genome shotgun (WGS) entry which is preliminary data.</text>
</comment>
<dbReference type="EMBL" id="RJVK01000004">
    <property type="protein sequence ID" value="ROR39159.1"/>
    <property type="molecule type" value="Genomic_DNA"/>
</dbReference>
<feature type="domain" description="Carbamoyltransferase" evidence="2">
    <location>
        <begin position="9"/>
        <end position="355"/>
    </location>
</feature>
<dbReference type="Pfam" id="PF02543">
    <property type="entry name" value="Carbam_trans_N"/>
    <property type="match status" value="1"/>
</dbReference>
<sequence>MKILSIYPGHCSTVAYLKDGEIIDCISEEKFNNIKNSLSFPLKSIKWILKKNNLNINDFDKIGIVGKTTVFYDIRTSENNSFESVLNEKENLLKKIYRYIDVNLKFETKENILKKLQLKKYNKNFPRRKKYYFRKIMELLELKDENKLELIDHHECHAFGAYYGLKNNVNNALVFTLDGQGDFSCAKIYKVVDNQWTLLANTWWKYSIGELYSSVTKVMGMKPLEHEYKIMGLAAYSNKKYFQKAKKDIFEGLFWLEGLEFRSKIPSYAFSDYLSKKIPYHRFDNIAGALQDYLEELVIEWIKKAIKKTGIKNIYLGGGVFMNVKLNKKIQELPEVENVNFMPSCGDESTPIGGAYYLYNKYKSIPKPFKNIYFGISYTNDEIEEFIKSKKLENRFKVEFVQDIEKRIATLLSENKIVARFRDRCEWGARSLGNRAILGNPSRMETFFEINDRIKQRDFWMPFAPTILDKYAKLYLKNPKNIKAPYMITAFDSTELGREKFKAAMHQRDKTLRAQILEKEFNEKYYNLIEYFYELTGIGGVLNTSFNLHGYPLVATPEQALFTFENSNLEYLALENFLIIKKK</sequence>
<comment type="similarity">
    <text evidence="1">Belongs to the NodU/CmcH family.</text>
</comment>
<dbReference type="Proteomes" id="UP000272781">
    <property type="component" value="Unassembled WGS sequence"/>
</dbReference>
<dbReference type="CDD" id="cd24100">
    <property type="entry name" value="ASKHA_NBD_MJ1051-like_N"/>
    <property type="match status" value="1"/>
</dbReference>
<evidence type="ECO:0000259" key="3">
    <source>
        <dbReference type="Pfam" id="PF16861"/>
    </source>
</evidence>
<dbReference type="GO" id="GO:0003824">
    <property type="term" value="F:catalytic activity"/>
    <property type="evidence" value="ECO:0007669"/>
    <property type="project" value="InterPro"/>
</dbReference>
<dbReference type="Gene3D" id="3.90.870.20">
    <property type="entry name" value="Carbamoyltransferase, C-terminal domain"/>
    <property type="match status" value="1"/>
</dbReference>
<dbReference type="AlphaFoldDB" id="A0AAJ4RBT4"/>
<dbReference type="InterPro" id="IPR038152">
    <property type="entry name" value="Carbam_trans_C_sf"/>
</dbReference>
<feature type="domain" description="Carbamoyltransferase C-terminal" evidence="3">
    <location>
        <begin position="409"/>
        <end position="581"/>
    </location>
</feature>
<protein>
    <submittedName>
        <fullName evidence="4">Carbamoyltransferase</fullName>
    </submittedName>
</protein>
<dbReference type="PANTHER" id="PTHR34847">
    <property type="entry name" value="NODULATION PROTEIN U"/>
    <property type="match status" value="1"/>
</dbReference>
<dbReference type="InterPro" id="IPR003696">
    <property type="entry name" value="Carbtransf_dom"/>
</dbReference>
<dbReference type="Gene3D" id="3.30.420.40">
    <property type="match status" value="2"/>
</dbReference>
<name>A0AAJ4RBT4_9BACT</name>
<dbReference type="SUPFAM" id="SSF53067">
    <property type="entry name" value="Actin-like ATPase domain"/>
    <property type="match status" value="1"/>
</dbReference>
<organism evidence="4 5">
    <name type="scientific">Caminibacter pacificus</name>
    <dbReference type="NCBI Taxonomy" id="1424653"/>
    <lineage>
        <taxon>Bacteria</taxon>
        <taxon>Pseudomonadati</taxon>
        <taxon>Campylobacterota</taxon>
        <taxon>Epsilonproteobacteria</taxon>
        <taxon>Nautiliales</taxon>
        <taxon>Nautiliaceae</taxon>
        <taxon>Caminibacter</taxon>
    </lineage>
</organism>
<reference evidence="4 5" key="1">
    <citation type="submission" date="2018-11" db="EMBL/GenBank/DDBJ databases">
        <title>Genomic Encyclopedia of Type Strains, Phase IV (KMG-IV): sequencing the most valuable type-strain genomes for metagenomic binning, comparative biology and taxonomic classification.</title>
        <authorList>
            <person name="Goeker M."/>
        </authorList>
    </citation>
    <scope>NUCLEOTIDE SEQUENCE [LARGE SCALE GENOMIC DNA]</scope>
    <source>
        <strain evidence="4 5">DSM 27783</strain>
    </source>
</reference>
<accession>A0AAJ4RBT4</accession>
<evidence type="ECO:0000313" key="5">
    <source>
        <dbReference type="Proteomes" id="UP000272781"/>
    </source>
</evidence>
<dbReference type="InterPro" id="IPR051338">
    <property type="entry name" value="NodU/CmcH_Carbamoyltrnsfr"/>
</dbReference>
<evidence type="ECO:0000313" key="4">
    <source>
        <dbReference type="EMBL" id="ROR39159.1"/>
    </source>
</evidence>
<dbReference type="PANTHER" id="PTHR34847:SF1">
    <property type="entry name" value="NODULATION PROTEIN U"/>
    <property type="match status" value="1"/>
</dbReference>